<evidence type="ECO:0000259" key="5">
    <source>
        <dbReference type="PROSITE" id="PS50850"/>
    </source>
</evidence>
<feature type="transmembrane region" description="Helical" evidence="4">
    <location>
        <begin position="221"/>
        <end position="241"/>
    </location>
</feature>
<dbReference type="AlphaFoldDB" id="A0AAV9JCM0"/>
<protein>
    <recommendedName>
        <fullName evidence="5">Major facilitator superfamily (MFS) profile domain-containing protein</fullName>
    </recommendedName>
</protein>
<dbReference type="PANTHER" id="PTHR11360">
    <property type="entry name" value="MONOCARBOXYLATE TRANSPORTER"/>
    <property type="match status" value="1"/>
</dbReference>
<accession>A0AAV9JCM0</accession>
<comment type="subcellular location">
    <subcellularLocation>
        <location evidence="1">Membrane</location>
        <topology evidence="1">Multi-pass membrane protein</topology>
    </subcellularLocation>
</comment>
<dbReference type="Pfam" id="PF07690">
    <property type="entry name" value="MFS_1"/>
    <property type="match status" value="1"/>
</dbReference>
<dbReference type="PANTHER" id="PTHR11360:SF305">
    <property type="entry name" value="MAJOR FACILITATOR SUPERFAMILY (MFS) PROFILE DOMAIN-CONTAINING PROTEIN"/>
    <property type="match status" value="1"/>
</dbReference>
<dbReference type="Gene3D" id="1.20.1250.20">
    <property type="entry name" value="MFS general substrate transporter like domains"/>
    <property type="match status" value="2"/>
</dbReference>
<feature type="transmembrane region" description="Helical" evidence="4">
    <location>
        <begin position="262"/>
        <end position="284"/>
    </location>
</feature>
<dbReference type="Proteomes" id="UP001324427">
    <property type="component" value="Unassembled WGS sequence"/>
</dbReference>
<reference evidence="6 7" key="1">
    <citation type="submission" date="2021-11" db="EMBL/GenBank/DDBJ databases">
        <title>Black yeast isolated from Biological Soil Crust.</title>
        <authorList>
            <person name="Kurbessoian T."/>
        </authorList>
    </citation>
    <scope>NUCLEOTIDE SEQUENCE [LARGE SCALE GENOMIC DNA]</scope>
    <source>
        <strain evidence="6 7">CCFEE 5522</strain>
    </source>
</reference>
<feature type="transmembrane region" description="Helical" evidence="4">
    <location>
        <begin position="328"/>
        <end position="346"/>
    </location>
</feature>
<feature type="transmembrane region" description="Helical" evidence="4">
    <location>
        <begin position="60"/>
        <end position="85"/>
    </location>
</feature>
<dbReference type="InterPro" id="IPR011701">
    <property type="entry name" value="MFS"/>
</dbReference>
<feature type="transmembrane region" description="Helical" evidence="4">
    <location>
        <begin position="131"/>
        <end position="148"/>
    </location>
</feature>
<gene>
    <name evidence="6" type="ORF">LTR36_005982</name>
</gene>
<feature type="region of interest" description="Disordered" evidence="3">
    <location>
        <begin position="17"/>
        <end position="50"/>
    </location>
</feature>
<evidence type="ECO:0000256" key="4">
    <source>
        <dbReference type="SAM" id="Phobius"/>
    </source>
</evidence>
<comment type="similarity">
    <text evidence="2">Belongs to the major facilitator superfamily. Monocarboxylate porter (TC 2.A.1.13) family.</text>
</comment>
<dbReference type="GO" id="GO:0022857">
    <property type="term" value="F:transmembrane transporter activity"/>
    <property type="evidence" value="ECO:0007669"/>
    <property type="project" value="InterPro"/>
</dbReference>
<evidence type="ECO:0000313" key="6">
    <source>
        <dbReference type="EMBL" id="KAK4542984.1"/>
    </source>
</evidence>
<keyword evidence="7" id="KW-1185">Reference proteome</keyword>
<feature type="transmembrane region" description="Helical" evidence="4">
    <location>
        <begin position="296"/>
        <end position="316"/>
    </location>
</feature>
<proteinExistence type="inferred from homology"/>
<dbReference type="SUPFAM" id="SSF103473">
    <property type="entry name" value="MFS general substrate transporter"/>
    <property type="match status" value="1"/>
</dbReference>
<dbReference type="EMBL" id="JAVFHQ010000036">
    <property type="protein sequence ID" value="KAK4542984.1"/>
    <property type="molecule type" value="Genomic_DNA"/>
</dbReference>
<dbReference type="InterPro" id="IPR050327">
    <property type="entry name" value="Proton-linked_MCT"/>
</dbReference>
<feature type="compositionally biased region" description="Polar residues" evidence="3">
    <location>
        <begin position="17"/>
        <end position="39"/>
    </location>
</feature>
<name>A0AAV9JCM0_9PEZI</name>
<sequence length="457" mass="47359">MPISTTTVVEIELQSNPRVQRTTGDNVTNSSAGDDQSGNRGVESESESANVATAVPDGGYGWIVVFSCSVITFHFNGLTGSWGVLQSHLLESDLQGVSTSTITFVGTLALSLVVAFGLVGNRLAQLMGARMSALAGVAILGLAEIISGSTTSHIGGLFGTSGVMAGIGTCFLYSVTNSLPTQYFSSKLGTANGLVKLGGGIGATVFAIVLEVLIQEVGIGWTFRILGFITLSTGLPAAWLIKERAPSRNTPFFELSMFRNPAYTAIAIAAALATFTLFAPPYFLPIIAHSVGLSSSTGAGLVAGFNACTAVGRLISGPACDKLGSINTFLIMMALSAISMLAIWPFSNNLGLLVVFAMLNGVANGSFFVTMPTVLATMFGPGRAPVAMGQAITGWTVGYLMGAPIAGYLLQATSADKSGSIDPYRPAIFYAGGMALLSCVFVLLARLATDRKLLKRV</sequence>
<comment type="caution">
    <text evidence="6">The sequence shown here is derived from an EMBL/GenBank/DDBJ whole genome shotgun (WGS) entry which is preliminary data.</text>
</comment>
<organism evidence="6 7">
    <name type="scientific">Oleoguttula mirabilis</name>
    <dbReference type="NCBI Taxonomy" id="1507867"/>
    <lineage>
        <taxon>Eukaryota</taxon>
        <taxon>Fungi</taxon>
        <taxon>Dikarya</taxon>
        <taxon>Ascomycota</taxon>
        <taxon>Pezizomycotina</taxon>
        <taxon>Dothideomycetes</taxon>
        <taxon>Dothideomycetidae</taxon>
        <taxon>Mycosphaerellales</taxon>
        <taxon>Teratosphaeriaceae</taxon>
        <taxon>Oleoguttula</taxon>
    </lineage>
</organism>
<dbReference type="InterPro" id="IPR020846">
    <property type="entry name" value="MFS_dom"/>
</dbReference>
<feature type="transmembrane region" description="Helical" evidence="4">
    <location>
        <begin position="194"/>
        <end position="215"/>
    </location>
</feature>
<feature type="transmembrane region" description="Helical" evidence="4">
    <location>
        <begin position="154"/>
        <end position="173"/>
    </location>
</feature>
<evidence type="ECO:0000256" key="3">
    <source>
        <dbReference type="SAM" id="MobiDB-lite"/>
    </source>
</evidence>
<feature type="transmembrane region" description="Helical" evidence="4">
    <location>
        <begin position="387"/>
        <end position="407"/>
    </location>
</feature>
<keyword evidence="4" id="KW-0812">Transmembrane</keyword>
<feature type="transmembrane region" description="Helical" evidence="4">
    <location>
        <begin position="352"/>
        <end position="375"/>
    </location>
</feature>
<dbReference type="InterPro" id="IPR036259">
    <property type="entry name" value="MFS_trans_sf"/>
</dbReference>
<feature type="transmembrane region" description="Helical" evidence="4">
    <location>
        <begin position="427"/>
        <end position="448"/>
    </location>
</feature>
<dbReference type="PROSITE" id="PS50850">
    <property type="entry name" value="MFS"/>
    <property type="match status" value="1"/>
</dbReference>
<feature type="transmembrane region" description="Helical" evidence="4">
    <location>
        <begin position="97"/>
        <end position="119"/>
    </location>
</feature>
<evidence type="ECO:0000256" key="1">
    <source>
        <dbReference type="ARBA" id="ARBA00004141"/>
    </source>
</evidence>
<keyword evidence="4" id="KW-0472">Membrane</keyword>
<evidence type="ECO:0000256" key="2">
    <source>
        <dbReference type="ARBA" id="ARBA00006727"/>
    </source>
</evidence>
<dbReference type="GO" id="GO:0016020">
    <property type="term" value="C:membrane"/>
    <property type="evidence" value="ECO:0007669"/>
    <property type="project" value="UniProtKB-SubCell"/>
</dbReference>
<feature type="domain" description="Major facilitator superfamily (MFS) profile" evidence="5">
    <location>
        <begin position="262"/>
        <end position="457"/>
    </location>
</feature>
<evidence type="ECO:0000313" key="7">
    <source>
        <dbReference type="Proteomes" id="UP001324427"/>
    </source>
</evidence>
<keyword evidence="4" id="KW-1133">Transmembrane helix</keyword>